<evidence type="ECO:0000313" key="3">
    <source>
        <dbReference type="EMBL" id="KZD10530.1"/>
    </source>
</evidence>
<evidence type="ECO:0000313" key="4">
    <source>
        <dbReference type="Proteomes" id="UP000076400"/>
    </source>
</evidence>
<dbReference type="SUPFAM" id="SSF158745">
    <property type="entry name" value="LanC-like"/>
    <property type="match status" value="1"/>
</dbReference>
<organism evidence="3 4">
    <name type="scientific">Oceanibaculum pacificum</name>
    <dbReference type="NCBI Taxonomy" id="580166"/>
    <lineage>
        <taxon>Bacteria</taxon>
        <taxon>Pseudomonadati</taxon>
        <taxon>Pseudomonadota</taxon>
        <taxon>Alphaproteobacteria</taxon>
        <taxon>Rhodospirillales</taxon>
        <taxon>Oceanibaculaceae</taxon>
        <taxon>Oceanibaculum</taxon>
    </lineage>
</organism>
<comment type="caution">
    <text evidence="3">The sequence shown here is derived from an EMBL/GenBank/DDBJ whole genome shotgun (WGS) entry which is preliminary data.</text>
</comment>
<dbReference type="Pfam" id="PF13575">
    <property type="entry name" value="DUF4135"/>
    <property type="match status" value="1"/>
</dbReference>
<gene>
    <name evidence="3" type="ORF">AUP43_18365</name>
</gene>
<keyword evidence="1" id="KW-0862">Zinc</keyword>
<dbReference type="AlphaFoldDB" id="A0A154WAK6"/>
<dbReference type="Proteomes" id="UP000076400">
    <property type="component" value="Unassembled WGS sequence"/>
</dbReference>
<dbReference type="EMBL" id="LPXN01000087">
    <property type="protein sequence ID" value="KZD10530.1"/>
    <property type="molecule type" value="Genomic_DNA"/>
</dbReference>
<dbReference type="InterPro" id="IPR017146">
    <property type="entry name" value="Lanti_2_LanM"/>
</dbReference>
<keyword evidence="4" id="KW-1185">Reference proteome</keyword>
<dbReference type="SMART" id="SM01260">
    <property type="entry name" value="LANC_like"/>
    <property type="match status" value="1"/>
</dbReference>
<evidence type="ECO:0000259" key="2">
    <source>
        <dbReference type="Pfam" id="PF13575"/>
    </source>
</evidence>
<dbReference type="Pfam" id="PF05147">
    <property type="entry name" value="LANC_like"/>
    <property type="match status" value="1"/>
</dbReference>
<dbReference type="InterPro" id="IPR012341">
    <property type="entry name" value="6hp_glycosidase-like_sf"/>
</dbReference>
<sequence>MTPKPAFFSILRPPLDHALGRFRAAAEAACLPADALVAGLEPALARRLSIIAGPTLFEAFAPRRPTPPPLAALLDETPAAVPRAAYDAFAADMAAGGLERLLAAHPGLARSIDILLAHTLDAALEMAVRLRDDSAALAAFVPGWSAGVPALAAVEFGLSDPHAEGRSVAGLRFADGARLAYKPRSLAVEAGFERLVRWLGARDAGLPDQRLPRLLDRGQHGWMEWVEPAECSTAGEVDDFYRRLGVLAACLRLLRGTDIHSENLIAAGAYPVMVDLECLFAPDLGPGWLHRLHDLPAYMESGLLPFLVPMGPGQWRNMGSGGPPLPPVAVPDFGFRHAGADWMDRATVTSRPDERNLPRLDGVEQDIRAHAPALVEAYRRALAAVLADRENFLSADGPLAGFADARCRYVALPTESYRRLLVRLHEPDMTAAPDALDRQAARIDRPSVGLATADWRRLLAAEKAALGRLDVPAFLYRPGDAALAEAGGAAIGPLSALPPLETARQAVRDLSSAHIEREAAVLDRIFAPARPVSADDPLTGILDWIASRAVPRAEGGVDWVRPYEEPPITFRIAGHGLYHGTAGIAVVLAAAARRRGRADWAALARRALLPLRHLARDETATDLGLALGLGHAVGVGGMIAALCWSADPLDDPACVADALDLAGKLGAPDRAVAFDFYDGIAGLLPALHLLHQRTGDAGLPALMADWTDRLLALSVEEEGMRLWKPRRGKPVAGLAHGQAGMAVALACAFDTTGRDRYLDAAAQALLWEDRLYADGNWPDPAGRRPVTAWCHGAPGIALSRRALLRLAPDAFAPRRAELAAALRTTAAHPTDGPGDLCCGLAGRLLALEGEALHAPALARWRAGDYGLWSDRLPVAFRDPCLFKGLAGIALALLRIEAPEAVPPVLLPVSLAT</sequence>
<accession>A0A154WAK6</accession>
<dbReference type="InterPro" id="IPR007822">
    <property type="entry name" value="LANC-like"/>
</dbReference>
<dbReference type="GO" id="GO:0031179">
    <property type="term" value="P:peptide modification"/>
    <property type="evidence" value="ECO:0007669"/>
    <property type="project" value="InterPro"/>
</dbReference>
<dbReference type="NCBIfam" id="TIGR03897">
    <property type="entry name" value="lanti_2_LanM"/>
    <property type="match status" value="1"/>
</dbReference>
<name>A0A154WAK6_9PROT</name>
<protein>
    <recommendedName>
        <fullName evidence="2">Lantibiotic biosynthesis protein dehydration domain-containing protein</fullName>
    </recommendedName>
</protein>
<dbReference type="GO" id="GO:0046872">
    <property type="term" value="F:metal ion binding"/>
    <property type="evidence" value="ECO:0007669"/>
    <property type="project" value="UniProtKB-KW"/>
</dbReference>
<dbReference type="RefSeq" id="WP_067553803.1">
    <property type="nucleotide sequence ID" value="NZ_LPXN01000087.1"/>
</dbReference>
<dbReference type="PRINTS" id="PR01950">
    <property type="entry name" value="LANCSUPER"/>
</dbReference>
<evidence type="ECO:0000256" key="1">
    <source>
        <dbReference type="PIRSR" id="PIRSR607822-1"/>
    </source>
</evidence>
<keyword evidence="1" id="KW-0479">Metal-binding</keyword>
<dbReference type="CDD" id="cd04792">
    <property type="entry name" value="LanM-like"/>
    <property type="match status" value="1"/>
</dbReference>
<dbReference type="InterPro" id="IPR025410">
    <property type="entry name" value="Lant_dehyd"/>
</dbReference>
<proteinExistence type="predicted"/>
<dbReference type="Gene3D" id="1.50.10.10">
    <property type="match status" value="1"/>
</dbReference>
<dbReference type="PRINTS" id="PR01955">
    <property type="entry name" value="LANCFRANKIA"/>
</dbReference>
<dbReference type="GO" id="GO:0005975">
    <property type="term" value="P:carbohydrate metabolic process"/>
    <property type="evidence" value="ECO:0007669"/>
    <property type="project" value="InterPro"/>
</dbReference>
<reference evidence="3 4" key="1">
    <citation type="submission" date="2015-12" db="EMBL/GenBank/DDBJ databases">
        <title>Genome sequence of Oceanibaculum pacificum MCCC 1A02656.</title>
        <authorList>
            <person name="Lu L."/>
            <person name="Lai Q."/>
            <person name="Shao Z."/>
            <person name="Qian P."/>
        </authorList>
    </citation>
    <scope>NUCLEOTIDE SEQUENCE [LARGE SCALE GENOMIC DNA]</scope>
    <source>
        <strain evidence="3 4">MCCC 1A02656</strain>
    </source>
</reference>
<feature type="binding site" evidence="1">
    <location>
        <position position="790"/>
    </location>
    <ligand>
        <name>Zn(2+)</name>
        <dbReference type="ChEBI" id="CHEBI:29105"/>
    </ligand>
</feature>
<dbReference type="STRING" id="580166.AUP43_18365"/>
<feature type="domain" description="Lantibiotic biosynthesis protein dehydration" evidence="2">
    <location>
        <begin position="106"/>
        <end position="475"/>
    </location>
</feature>